<evidence type="ECO:0000259" key="3">
    <source>
        <dbReference type="SMART" id="SM00360"/>
    </source>
</evidence>
<dbReference type="GO" id="GO:0006406">
    <property type="term" value="P:mRNA export from nucleus"/>
    <property type="evidence" value="ECO:0007669"/>
    <property type="project" value="TreeGrafter"/>
</dbReference>
<feature type="compositionally biased region" description="Basic and acidic residues" evidence="2">
    <location>
        <begin position="31"/>
        <end position="45"/>
    </location>
</feature>
<reference evidence="4 5" key="1">
    <citation type="journal article" date="2015" name="Fungal Genet. Biol.">
        <title>Evolution of novel wood decay mechanisms in Agaricales revealed by the genome sequences of Fistulina hepatica and Cylindrobasidium torrendii.</title>
        <authorList>
            <person name="Floudas D."/>
            <person name="Held B.W."/>
            <person name="Riley R."/>
            <person name="Nagy L.G."/>
            <person name="Koehler G."/>
            <person name="Ransdell A.S."/>
            <person name="Younus H."/>
            <person name="Chow J."/>
            <person name="Chiniquy J."/>
            <person name="Lipzen A."/>
            <person name="Tritt A."/>
            <person name="Sun H."/>
            <person name="Haridas S."/>
            <person name="LaButti K."/>
            <person name="Ohm R.A."/>
            <person name="Kues U."/>
            <person name="Blanchette R.A."/>
            <person name="Grigoriev I.V."/>
            <person name="Minto R.E."/>
            <person name="Hibbett D.S."/>
        </authorList>
    </citation>
    <scope>NUCLEOTIDE SEQUENCE [LARGE SCALE GENOMIC DNA]</scope>
    <source>
        <strain evidence="4 5">FP15055 ss-10</strain>
    </source>
</reference>
<dbReference type="SMART" id="SM00360">
    <property type="entry name" value="RRM"/>
    <property type="match status" value="1"/>
</dbReference>
<dbReference type="InterPro" id="IPR035979">
    <property type="entry name" value="RBD_domain_sf"/>
</dbReference>
<proteinExistence type="predicted"/>
<dbReference type="CDD" id="cd00590">
    <property type="entry name" value="RRM_SF"/>
    <property type="match status" value="1"/>
</dbReference>
<dbReference type="InterPro" id="IPR051229">
    <property type="entry name" value="ALYREF_mRNA_export"/>
</dbReference>
<dbReference type="InterPro" id="IPR000504">
    <property type="entry name" value="RRM_dom"/>
</dbReference>
<sequence length="271" mass="28730">MPTLLERIEGASVGPVRSKGARGGNRSIPYAKEDRNSRGNVEDKWSHDKFEQFNSLGARLGVDTPSPPPPRLHVTNAVRAAIVGATGASLDTINIRGASGSHNVVEISGLLPGTTPADVKTIFQRCGEIVSAKSEPSPDVRIRLTFKEPKSAQEAIKTFHNQQADGKTLSVKLVGVGATPNLAGRIQSKDGLAVVAQEGNVDMLLGSNDRGSKMRSDALMDDPRSHVLIAPPGANPRDYSQQRGRGSRGPPRRGRGGPRGRGAKGRGMDID</sequence>
<feature type="compositionally biased region" description="Basic residues" evidence="2">
    <location>
        <begin position="250"/>
        <end position="264"/>
    </location>
</feature>
<accession>A0A0D7BCT4</accession>
<dbReference type="SUPFAM" id="SSF54928">
    <property type="entry name" value="RNA-binding domain, RBD"/>
    <property type="match status" value="1"/>
</dbReference>
<evidence type="ECO:0000313" key="5">
    <source>
        <dbReference type="Proteomes" id="UP000054007"/>
    </source>
</evidence>
<evidence type="ECO:0000256" key="2">
    <source>
        <dbReference type="SAM" id="MobiDB-lite"/>
    </source>
</evidence>
<evidence type="ECO:0000313" key="4">
    <source>
        <dbReference type="EMBL" id="KIY68060.1"/>
    </source>
</evidence>
<dbReference type="STRING" id="1314674.A0A0D7BCT4"/>
<evidence type="ECO:0000256" key="1">
    <source>
        <dbReference type="ARBA" id="ARBA00022884"/>
    </source>
</evidence>
<feature type="region of interest" description="Disordered" evidence="2">
    <location>
        <begin position="205"/>
        <end position="271"/>
    </location>
</feature>
<dbReference type="Proteomes" id="UP000054007">
    <property type="component" value="Unassembled WGS sequence"/>
</dbReference>
<dbReference type="InterPro" id="IPR012677">
    <property type="entry name" value="Nucleotide-bd_a/b_plait_sf"/>
</dbReference>
<dbReference type="OrthoDB" id="6159137at2759"/>
<organism evidence="4 5">
    <name type="scientific">Cylindrobasidium torrendii FP15055 ss-10</name>
    <dbReference type="NCBI Taxonomy" id="1314674"/>
    <lineage>
        <taxon>Eukaryota</taxon>
        <taxon>Fungi</taxon>
        <taxon>Dikarya</taxon>
        <taxon>Basidiomycota</taxon>
        <taxon>Agaricomycotina</taxon>
        <taxon>Agaricomycetes</taxon>
        <taxon>Agaricomycetidae</taxon>
        <taxon>Agaricales</taxon>
        <taxon>Marasmiineae</taxon>
        <taxon>Physalacriaceae</taxon>
        <taxon>Cylindrobasidium</taxon>
    </lineage>
</organism>
<dbReference type="GO" id="GO:0003729">
    <property type="term" value="F:mRNA binding"/>
    <property type="evidence" value="ECO:0007669"/>
    <property type="project" value="TreeGrafter"/>
</dbReference>
<feature type="region of interest" description="Disordered" evidence="2">
    <location>
        <begin position="1"/>
        <end position="45"/>
    </location>
</feature>
<gene>
    <name evidence="4" type="ORF">CYLTODRAFT_453852</name>
</gene>
<keyword evidence="5" id="KW-1185">Reference proteome</keyword>
<protein>
    <recommendedName>
        <fullName evidence="3">RRM domain-containing protein</fullName>
    </recommendedName>
</protein>
<name>A0A0D7BCT4_9AGAR</name>
<dbReference type="PANTHER" id="PTHR19965">
    <property type="entry name" value="RNA AND EXPORT FACTOR BINDING PROTEIN"/>
    <property type="match status" value="1"/>
</dbReference>
<dbReference type="Gene3D" id="3.30.70.330">
    <property type="match status" value="1"/>
</dbReference>
<dbReference type="GO" id="GO:0005634">
    <property type="term" value="C:nucleus"/>
    <property type="evidence" value="ECO:0007669"/>
    <property type="project" value="TreeGrafter"/>
</dbReference>
<keyword evidence="1" id="KW-0694">RNA-binding</keyword>
<feature type="compositionally biased region" description="Basic and acidic residues" evidence="2">
    <location>
        <begin position="210"/>
        <end position="225"/>
    </location>
</feature>
<dbReference type="Pfam" id="PF00076">
    <property type="entry name" value="RRM_1"/>
    <property type="match status" value="1"/>
</dbReference>
<dbReference type="PANTHER" id="PTHR19965:SF82">
    <property type="entry name" value="THO COMPLEX SUBUNIT 4"/>
    <property type="match status" value="1"/>
</dbReference>
<dbReference type="AlphaFoldDB" id="A0A0D7BCT4"/>
<dbReference type="EMBL" id="KN880510">
    <property type="protein sequence ID" value="KIY68060.1"/>
    <property type="molecule type" value="Genomic_DNA"/>
</dbReference>
<feature type="domain" description="RRM" evidence="3">
    <location>
        <begin position="104"/>
        <end position="172"/>
    </location>
</feature>